<protein>
    <recommendedName>
        <fullName evidence="3">HIT domain-containing protein</fullName>
    </recommendedName>
</protein>
<dbReference type="STRING" id="1618671.UY67_C0016G0026"/>
<dbReference type="Proteomes" id="UP000034273">
    <property type="component" value="Unassembled WGS sequence"/>
</dbReference>
<proteinExistence type="predicted"/>
<organism evidence="1 2">
    <name type="scientific">Candidatus Kaiserbacteria bacterium GW2011_GWA2_52_12</name>
    <dbReference type="NCBI Taxonomy" id="1618671"/>
    <lineage>
        <taxon>Bacteria</taxon>
        <taxon>Candidatus Kaiseribacteriota</taxon>
    </lineage>
</organism>
<accession>A0A0G1ZVZ9</accession>
<sequence length="149" mass="17955">MEKYRSLDQPYVQWIIKEYQYWTLLLNDDQRYLGRAYVWLVREGGMQRFSEITDVEYTELRIIMCEYENALKELWNPDFMNYAWLANLISEHGGHGHLHLIPRYQDSRTFAGIDFVDGRWGKNFSPHETFKPSEEILIQLRDVLKGTMR</sequence>
<dbReference type="SUPFAM" id="SSF54197">
    <property type="entry name" value="HIT-like"/>
    <property type="match status" value="1"/>
</dbReference>
<evidence type="ECO:0000313" key="2">
    <source>
        <dbReference type="Proteomes" id="UP000034273"/>
    </source>
</evidence>
<gene>
    <name evidence="1" type="ORF">UY67_C0016G0026</name>
</gene>
<dbReference type="Gene3D" id="3.30.428.10">
    <property type="entry name" value="HIT-like"/>
    <property type="match status" value="1"/>
</dbReference>
<evidence type="ECO:0000313" key="1">
    <source>
        <dbReference type="EMBL" id="KKW23839.1"/>
    </source>
</evidence>
<name>A0A0G1ZVZ9_9BACT</name>
<dbReference type="AlphaFoldDB" id="A0A0G1ZVZ9"/>
<evidence type="ECO:0008006" key="3">
    <source>
        <dbReference type="Google" id="ProtNLM"/>
    </source>
</evidence>
<dbReference type="InterPro" id="IPR036265">
    <property type="entry name" value="HIT-like_sf"/>
</dbReference>
<reference evidence="1 2" key="1">
    <citation type="journal article" date="2015" name="Nature">
        <title>rRNA introns, odd ribosomes, and small enigmatic genomes across a large radiation of phyla.</title>
        <authorList>
            <person name="Brown C.T."/>
            <person name="Hug L.A."/>
            <person name="Thomas B.C."/>
            <person name="Sharon I."/>
            <person name="Castelle C.J."/>
            <person name="Singh A."/>
            <person name="Wilkins M.J."/>
            <person name="Williams K.H."/>
            <person name="Banfield J.F."/>
        </authorList>
    </citation>
    <scope>NUCLEOTIDE SEQUENCE [LARGE SCALE GENOMIC DNA]</scope>
</reference>
<comment type="caution">
    <text evidence="1">The sequence shown here is derived from an EMBL/GenBank/DDBJ whole genome shotgun (WGS) entry which is preliminary data.</text>
</comment>
<dbReference type="EMBL" id="LCQW01000016">
    <property type="protein sequence ID" value="KKW23839.1"/>
    <property type="molecule type" value="Genomic_DNA"/>
</dbReference>